<accession>A0A151AJQ5</accession>
<dbReference type="OrthoDB" id="36515at2157"/>
<gene>
    <name evidence="3" type="ORF">HAPAU_05380</name>
</gene>
<feature type="domain" description="DUF8155" evidence="1">
    <location>
        <begin position="4"/>
        <end position="137"/>
    </location>
</feature>
<dbReference type="InterPro" id="IPR011055">
    <property type="entry name" value="Dup_hybrid_motif"/>
</dbReference>
<organism evidence="3 4">
    <name type="scientific">Halalkalicoccus paucihalophilus</name>
    <dbReference type="NCBI Taxonomy" id="1008153"/>
    <lineage>
        <taxon>Archaea</taxon>
        <taxon>Methanobacteriati</taxon>
        <taxon>Methanobacteriota</taxon>
        <taxon>Stenosarchaea group</taxon>
        <taxon>Halobacteria</taxon>
        <taxon>Halobacteriales</taxon>
        <taxon>Halococcaceae</taxon>
        <taxon>Halalkalicoccus</taxon>
    </lineage>
</organism>
<dbReference type="Proteomes" id="UP000075321">
    <property type="component" value="Unassembled WGS sequence"/>
</dbReference>
<feature type="domain" description="DUF8155" evidence="2">
    <location>
        <begin position="143"/>
        <end position="270"/>
    </location>
</feature>
<dbReference type="Pfam" id="PF26483">
    <property type="entry name" value="DUF8155_C"/>
    <property type="match status" value="1"/>
</dbReference>
<dbReference type="RefSeq" id="WP_066379144.1">
    <property type="nucleotide sequence ID" value="NZ_LTAZ01000001.1"/>
</dbReference>
<evidence type="ECO:0000259" key="2">
    <source>
        <dbReference type="Pfam" id="PF26483"/>
    </source>
</evidence>
<dbReference type="Gene3D" id="2.70.70.10">
    <property type="entry name" value="Glucose Permease (Domain IIA)"/>
    <property type="match status" value="1"/>
</dbReference>
<dbReference type="InterPro" id="IPR058468">
    <property type="entry name" value="DUF8155_N"/>
</dbReference>
<keyword evidence="4" id="KW-1185">Reference proteome</keyword>
<dbReference type="EMBL" id="LTAZ01000001">
    <property type="protein sequence ID" value="KYH27863.1"/>
    <property type="molecule type" value="Genomic_DNA"/>
</dbReference>
<dbReference type="InterPro" id="IPR058817">
    <property type="entry name" value="DUF8155_C"/>
</dbReference>
<dbReference type="PATRIC" id="fig|1008153.3.peg.537"/>
<proteinExistence type="predicted"/>
<comment type="caution">
    <text evidence="3">The sequence shown here is derived from an EMBL/GenBank/DDBJ whole genome shotgun (WGS) entry which is preliminary data.</text>
</comment>
<reference evidence="3 4" key="1">
    <citation type="submission" date="2016-02" db="EMBL/GenBank/DDBJ databases">
        <title>Genome sequence of Halalkalicoccus paucihalophilus DSM 24557.</title>
        <authorList>
            <person name="Poehlein A."/>
            <person name="Daniel R."/>
        </authorList>
    </citation>
    <scope>NUCLEOTIDE SEQUENCE [LARGE SCALE GENOMIC DNA]</scope>
    <source>
        <strain evidence="3 4">DSM 24557</strain>
    </source>
</reference>
<protein>
    <recommendedName>
        <fullName evidence="5">Peptidase family M23</fullName>
    </recommendedName>
</protein>
<evidence type="ECO:0000259" key="1">
    <source>
        <dbReference type="Pfam" id="PF26482"/>
    </source>
</evidence>
<evidence type="ECO:0000313" key="3">
    <source>
        <dbReference type="EMBL" id="KYH27863.1"/>
    </source>
</evidence>
<dbReference type="Pfam" id="PF26482">
    <property type="entry name" value="DUF8155"/>
    <property type="match status" value="1"/>
</dbReference>
<sequence>MSVTLSHELLARYPRFSLFNSPYAAHDRGRAIDLYPSEGAPSPVAGEVLDTRTVRAPPKPYSPEHDHLILIDCGEYVARVLHVDPAVSAGDRVEIGDPLGTTVRAGFFAPWVDDHLHLGFRDPDADPYRASGSLPVDLGCAVEPVVWDGTGRVNAVGETFVVLDSPAHPAPGEYFAGIADDSGETALDGGLPHYAGGGAFAGASGPVSLLGERIGTATGRDVEWDPIEVRANGDPVTGISLFAGRETLGAKLVRPGHGFSIGDRIEVSIRPGRCVEASGP</sequence>
<evidence type="ECO:0000313" key="4">
    <source>
        <dbReference type="Proteomes" id="UP000075321"/>
    </source>
</evidence>
<name>A0A151AJQ5_9EURY</name>
<dbReference type="AlphaFoldDB" id="A0A151AJQ5"/>
<evidence type="ECO:0008006" key="5">
    <source>
        <dbReference type="Google" id="ProtNLM"/>
    </source>
</evidence>